<comment type="subcellular location">
    <subcellularLocation>
        <location evidence="5">Cell membrane</location>
        <topology evidence="5">Multi-pass membrane protein</topology>
    </subcellularLocation>
    <subcellularLocation>
        <location evidence="1">Endomembrane system</location>
        <topology evidence="1">Multi-pass membrane protein</topology>
    </subcellularLocation>
    <subcellularLocation>
        <location evidence="6">Membrane</location>
        <topology evidence="6">Multi-pass membrane protein</topology>
    </subcellularLocation>
</comment>
<evidence type="ECO:0000256" key="4">
    <source>
        <dbReference type="ARBA" id="ARBA00023136"/>
    </source>
</evidence>
<dbReference type="Proteomes" id="UP000237846">
    <property type="component" value="Unassembled WGS sequence"/>
</dbReference>
<feature type="transmembrane region" description="Helical" evidence="5">
    <location>
        <begin position="285"/>
        <end position="306"/>
    </location>
</feature>
<dbReference type="RefSeq" id="WP_281262411.1">
    <property type="nucleotide sequence ID" value="NZ_PVZC01000003.1"/>
</dbReference>
<organism evidence="8 9">
    <name type="scientific">Allonocardiopsis opalescens</name>
    <dbReference type="NCBI Taxonomy" id="1144618"/>
    <lineage>
        <taxon>Bacteria</taxon>
        <taxon>Bacillati</taxon>
        <taxon>Actinomycetota</taxon>
        <taxon>Actinomycetes</taxon>
        <taxon>Streptosporangiales</taxon>
        <taxon>Allonocardiopsis</taxon>
    </lineage>
</organism>
<feature type="domain" description="NADH:quinone oxidoreductase/Mrp antiporter transmembrane" evidence="7">
    <location>
        <begin position="168"/>
        <end position="464"/>
    </location>
</feature>
<dbReference type="InterPro" id="IPR010096">
    <property type="entry name" value="NADH-Q_OxRdtase_suN/2"/>
</dbReference>
<dbReference type="GO" id="GO:0012505">
    <property type="term" value="C:endomembrane system"/>
    <property type="evidence" value="ECO:0007669"/>
    <property type="project" value="UniProtKB-SubCell"/>
</dbReference>
<evidence type="ECO:0000256" key="2">
    <source>
        <dbReference type="ARBA" id="ARBA00022692"/>
    </source>
</evidence>
<keyword evidence="3 5" id="KW-1133">Transmembrane helix</keyword>
<feature type="transmembrane region" description="Helical" evidence="5">
    <location>
        <begin position="57"/>
        <end position="78"/>
    </location>
</feature>
<dbReference type="NCBIfam" id="NF004441">
    <property type="entry name" value="PRK05777.1-4"/>
    <property type="match status" value="1"/>
</dbReference>
<dbReference type="Pfam" id="PF00361">
    <property type="entry name" value="Proton_antipo_M"/>
    <property type="match status" value="1"/>
</dbReference>
<dbReference type="AlphaFoldDB" id="A0A2T0Q7Z3"/>
<comment type="catalytic activity">
    <reaction evidence="5">
        <text>a quinone + NADH + 5 H(+)(in) = a quinol + NAD(+) + 4 H(+)(out)</text>
        <dbReference type="Rhea" id="RHEA:57888"/>
        <dbReference type="ChEBI" id="CHEBI:15378"/>
        <dbReference type="ChEBI" id="CHEBI:24646"/>
        <dbReference type="ChEBI" id="CHEBI:57540"/>
        <dbReference type="ChEBI" id="CHEBI:57945"/>
        <dbReference type="ChEBI" id="CHEBI:132124"/>
    </reaction>
</comment>
<gene>
    <name evidence="5" type="primary">nuoN</name>
    <name evidence="8" type="ORF">CLV72_103533</name>
</gene>
<name>A0A2T0Q7Z3_9ACTN</name>
<feature type="transmembrane region" description="Helical" evidence="5">
    <location>
        <begin position="24"/>
        <end position="45"/>
    </location>
</feature>
<feature type="transmembrane region" description="Helical" evidence="5">
    <location>
        <begin position="204"/>
        <end position="228"/>
    </location>
</feature>
<feature type="transmembrane region" description="Helical" evidence="5">
    <location>
        <begin position="444"/>
        <end position="469"/>
    </location>
</feature>
<dbReference type="GO" id="GO:0005886">
    <property type="term" value="C:plasma membrane"/>
    <property type="evidence" value="ECO:0007669"/>
    <property type="project" value="UniProtKB-SubCell"/>
</dbReference>
<keyword evidence="4 5" id="KW-0472">Membrane</keyword>
<reference evidence="8 9" key="1">
    <citation type="submission" date="2018-03" db="EMBL/GenBank/DDBJ databases">
        <title>Genomic Encyclopedia of Archaeal and Bacterial Type Strains, Phase II (KMG-II): from individual species to whole genera.</title>
        <authorList>
            <person name="Goeker M."/>
        </authorList>
    </citation>
    <scope>NUCLEOTIDE SEQUENCE [LARGE SCALE GENOMIC DNA]</scope>
    <source>
        <strain evidence="8 9">DSM 45601</strain>
    </source>
</reference>
<proteinExistence type="inferred from homology"/>
<sequence length="567" mass="58920">MNTLTVAGSLAAPPFQPPDIDYGLLLPMLVVFTAGVLAVLVEAFAPREVRRSFQVGLSLLAVGAAFGLTLVQAASPQLPETGGILVAGGTVAVDRPTLFLQAVILLLSFVSLLLIAERRVGDGSFAAEAAAVPGSEEERQGILAGREHSEVYPLVLFAVLGMLLFPAANDLLTMFIALEVLSMPLYLLCGLARRRRLLSQEAAVKYFLLGAFSSAFFLFGIAMIYGYAGSVRLSAIADAAAAAGGGEVLLLLGIALIAVGLLFKIGAVPFHNWKPDVYQGAPTPITAFMASVTLVSAFGAMLRVFYVAFGAMAWDWRPMIWVVAILTMVVGAVVAVTQTNVKRLLAYSSVVHAGFILTALAATSAQGLGASLFYLAVYGFSTIGAFAIVTLVRDSQGEAVRLDQWRGLARRSPLLALSFALFLLGFAGIPLTSGFIAKFAVFEAALAAGGTPLVVVGVLSSAVTAFFYARIIVVMFFTGADEPAEEPGSGAAVAESAHAQEAAGGVSVRTRPAPAVTEAAPQVEVVKPGLLSQAVIAIGAAATLVLGVVPQPVLDLATQAAQHLFVR</sequence>
<keyword evidence="5" id="KW-1278">Translocase</keyword>
<evidence type="ECO:0000256" key="1">
    <source>
        <dbReference type="ARBA" id="ARBA00004127"/>
    </source>
</evidence>
<feature type="transmembrane region" description="Helical" evidence="5">
    <location>
        <begin position="98"/>
        <end position="116"/>
    </location>
</feature>
<dbReference type="GO" id="GO:0008137">
    <property type="term" value="F:NADH dehydrogenase (ubiquinone) activity"/>
    <property type="evidence" value="ECO:0007669"/>
    <property type="project" value="InterPro"/>
</dbReference>
<keyword evidence="5" id="KW-1003">Cell membrane</keyword>
<evidence type="ECO:0000256" key="6">
    <source>
        <dbReference type="RuleBase" id="RU000320"/>
    </source>
</evidence>
<dbReference type="HAMAP" id="MF_00445">
    <property type="entry name" value="NDH1_NuoN_1"/>
    <property type="match status" value="1"/>
</dbReference>
<evidence type="ECO:0000313" key="8">
    <source>
        <dbReference type="EMBL" id="PRX99926.1"/>
    </source>
</evidence>
<feature type="transmembrane region" description="Helical" evidence="5">
    <location>
        <begin position="174"/>
        <end position="192"/>
    </location>
</feature>
<feature type="transmembrane region" description="Helical" evidence="5">
    <location>
        <begin position="248"/>
        <end position="273"/>
    </location>
</feature>
<dbReference type="GO" id="GO:0050136">
    <property type="term" value="F:NADH dehydrogenase (quinone) (non-electrogenic) activity"/>
    <property type="evidence" value="ECO:0007669"/>
    <property type="project" value="UniProtKB-UniRule"/>
</dbReference>
<evidence type="ECO:0000313" key="9">
    <source>
        <dbReference type="Proteomes" id="UP000237846"/>
    </source>
</evidence>
<dbReference type="GO" id="GO:0042773">
    <property type="term" value="P:ATP synthesis coupled electron transport"/>
    <property type="evidence" value="ECO:0007669"/>
    <property type="project" value="InterPro"/>
</dbReference>
<dbReference type="NCBIfam" id="TIGR01770">
    <property type="entry name" value="NDH_I_N"/>
    <property type="match status" value="1"/>
</dbReference>
<keyword evidence="5" id="KW-0520">NAD</keyword>
<comment type="subunit">
    <text evidence="5">NDH-1 is composed of 14 different subunits. Subunits NuoA, H, J, K, L, M, N constitute the membrane sector of the complex.</text>
</comment>
<comment type="function">
    <text evidence="5">NDH-1 shuttles electrons from NADH, via FMN and iron-sulfur (Fe-S) centers, to quinones in the respiratory chain. The immediate electron acceptor for the enzyme in this species is believed to be a menaquinone. Couples the redox reaction to proton translocation (for every two electrons transferred, four hydrogen ions are translocated across the cytoplasmic membrane), and thus conserves the redox energy in a proton gradient.</text>
</comment>
<dbReference type="EC" id="7.1.1.-" evidence="5"/>
<comment type="caution">
    <text evidence="8">The sequence shown here is derived from an EMBL/GenBank/DDBJ whole genome shotgun (WGS) entry which is preliminary data.</text>
</comment>
<keyword evidence="9" id="KW-1185">Reference proteome</keyword>
<evidence type="ECO:0000256" key="5">
    <source>
        <dbReference type="HAMAP-Rule" id="MF_00445"/>
    </source>
</evidence>
<feature type="transmembrane region" description="Helical" evidence="5">
    <location>
        <begin position="151"/>
        <end position="168"/>
    </location>
</feature>
<evidence type="ECO:0000256" key="3">
    <source>
        <dbReference type="ARBA" id="ARBA00022989"/>
    </source>
</evidence>
<keyword evidence="5" id="KW-0874">Quinone</keyword>
<evidence type="ECO:0000259" key="7">
    <source>
        <dbReference type="Pfam" id="PF00361"/>
    </source>
</evidence>
<protein>
    <recommendedName>
        <fullName evidence="5">NADH-quinone oxidoreductase subunit N</fullName>
        <ecNumber evidence="5">7.1.1.-</ecNumber>
    </recommendedName>
    <alternativeName>
        <fullName evidence="5">NADH dehydrogenase I subunit N</fullName>
    </alternativeName>
    <alternativeName>
        <fullName evidence="5">NDH-1 subunit N</fullName>
    </alternativeName>
</protein>
<accession>A0A2T0Q7Z3</accession>
<feature type="transmembrane region" description="Helical" evidence="5">
    <location>
        <begin position="371"/>
        <end position="392"/>
    </location>
</feature>
<feature type="transmembrane region" description="Helical" evidence="5">
    <location>
        <begin position="344"/>
        <end position="365"/>
    </location>
</feature>
<dbReference type="PANTHER" id="PTHR22773">
    <property type="entry name" value="NADH DEHYDROGENASE"/>
    <property type="match status" value="1"/>
</dbReference>
<dbReference type="GO" id="GO:0048038">
    <property type="term" value="F:quinone binding"/>
    <property type="evidence" value="ECO:0007669"/>
    <property type="project" value="UniProtKB-KW"/>
</dbReference>
<dbReference type="InterPro" id="IPR001750">
    <property type="entry name" value="ND/Mrp_TM"/>
</dbReference>
<feature type="transmembrane region" description="Helical" evidence="5">
    <location>
        <begin position="318"/>
        <end position="337"/>
    </location>
</feature>
<comment type="similarity">
    <text evidence="5">Belongs to the complex I subunit 2 family.</text>
</comment>
<keyword evidence="5" id="KW-0813">Transport</keyword>
<keyword evidence="2 5" id="KW-0812">Transmembrane</keyword>
<dbReference type="EMBL" id="PVZC01000003">
    <property type="protein sequence ID" value="PRX99926.1"/>
    <property type="molecule type" value="Genomic_DNA"/>
</dbReference>
<feature type="transmembrane region" description="Helical" evidence="5">
    <location>
        <begin position="413"/>
        <end position="432"/>
    </location>
</feature>